<dbReference type="Proteomes" id="UP001374584">
    <property type="component" value="Unassembled WGS sequence"/>
</dbReference>
<name>A0AAN9M7L3_PHACN</name>
<keyword evidence="2" id="KW-1185">Reference proteome</keyword>
<gene>
    <name evidence="1" type="ORF">VNO80_22201</name>
</gene>
<dbReference type="AlphaFoldDB" id="A0AAN9M7L3"/>
<comment type="caution">
    <text evidence="1">The sequence shown here is derived from an EMBL/GenBank/DDBJ whole genome shotgun (WGS) entry which is preliminary data.</text>
</comment>
<sequence length="135" mass="15624">MQTLSCIHESLASQSPLSFPNQHHQQRKNHSHLNLNFHFTHYEGYINKVPDMHSIQDLNHCSLLFHKDTFMALLKVHIISSRHFLPKSVLGERGFSLKDLSHYCKNITGGSMNKRIGENLQDCSINRKLKCKMVD</sequence>
<evidence type="ECO:0000313" key="1">
    <source>
        <dbReference type="EMBL" id="KAK7347664.1"/>
    </source>
</evidence>
<protein>
    <submittedName>
        <fullName evidence="1">Uncharacterized protein</fullName>
    </submittedName>
</protein>
<accession>A0AAN9M7L3</accession>
<organism evidence="1 2">
    <name type="scientific">Phaseolus coccineus</name>
    <name type="common">Scarlet runner bean</name>
    <name type="synonym">Phaseolus multiflorus</name>
    <dbReference type="NCBI Taxonomy" id="3886"/>
    <lineage>
        <taxon>Eukaryota</taxon>
        <taxon>Viridiplantae</taxon>
        <taxon>Streptophyta</taxon>
        <taxon>Embryophyta</taxon>
        <taxon>Tracheophyta</taxon>
        <taxon>Spermatophyta</taxon>
        <taxon>Magnoliopsida</taxon>
        <taxon>eudicotyledons</taxon>
        <taxon>Gunneridae</taxon>
        <taxon>Pentapetalae</taxon>
        <taxon>rosids</taxon>
        <taxon>fabids</taxon>
        <taxon>Fabales</taxon>
        <taxon>Fabaceae</taxon>
        <taxon>Papilionoideae</taxon>
        <taxon>50 kb inversion clade</taxon>
        <taxon>NPAAA clade</taxon>
        <taxon>indigoferoid/millettioid clade</taxon>
        <taxon>Phaseoleae</taxon>
        <taxon>Phaseolus</taxon>
    </lineage>
</organism>
<reference evidence="1 2" key="1">
    <citation type="submission" date="2024-01" db="EMBL/GenBank/DDBJ databases">
        <title>The genomes of 5 underutilized Papilionoideae crops provide insights into root nodulation and disease resistanc.</title>
        <authorList>
            <person name="Jiang F."/>
        </authorList>
    </citation>
    <scope>NUCLEOTIDE SEQUENCE [LARGE SCALE GENOMIC DNA]</scope>
    <source>
        <strain evidence="1">JINMINGXINNONG_FW02</strain>
        <tissue evidence="1">Leaves</tissue>
    </source>
</reference>
<proteinExistence type="predicted"/>
<dbReference type="EMBL" id="JAYMYR010000008">
    <property type="protein sequence ID" value="KAK7347664.1"/>
    <property type="molecule type" value="Genomic_DNA"/>
</dbReference>
<evidence type="ECO:0000313" key="2">
    <source>
        <dbReference type="Proteomes" id="UP001374584"/>
    </source>
</evidence>